<dbReference type="InterPro" id="IPR013087">
    <property type="entry name" value="Znf_C2H2_type"/>
</dbReference>
<dbReference type="InterPro" id="IPR003615">
    <property type="entry name" value="HNH_nuc"/>
</dbReference>
<comment type="caution">
    <text evidence="2">The sequence shown here is derived from an EMBL/GenBank/DDBJ whole genome shotgun (WGS) entry which is preliminary data.</text>
</comment>
<protein>
    <recommendedName>
        <fullName evidence="1">C2H2-type domain-containing protein</fullName>
    </recommendedName>
</protein>
<dbReference type="EMBL" id="JAGGKE010000015">
    <property type="protein sequence ID" value="MBP1903096.1"/>
    <property type="molecule type" value="Genomic_DNA"/>
</dbReference>
<dbReference type="InterPro" id="IPR041025">
    <property type="entry name" value="HNH_repeat"/>
</dbReference>
<reference evidence="2 3" key="1">
    <citation type="submission" date="2021-03" db="EMBL/GenBank/DDBJ databases">
        <title>Genomic Encyclopedia of Type Strains, Phase IV (KMG-IV): sequencing the most valuable type-strain genomes for metagenomic binning, comparative biology and taxonomic classification.</title>
        <authorList>
            <person name="Goeker M."/>
        </authorList>
    </citation>
    <scope>NUCLEOTIDE SEQUENCE [LARGE SCALE GENOMIC DNA]</scope>
    <source>
        <strain evidence="2 3">DSM 12287</strain>
    </source>
</reference>
<dbReference type="OrthoDB" id="11472at2157"/>
<dbReference type="Proteomes" id="UP000770586">
    <property type="component" value="Unassembled WGS sequence"/>
</dbReference>
<name>A0A8J7R9D5_9EURY</name>
<proteinExistence type="predicted"/>
<sequence>MAGVERSSEWFGTVYLAPGGVRARQYRVLEPAMSEDTNEYVCEFCGEDFETGSKKAGHISWYHRDDRQEEDLITELQRLATEKGHPPEMSEMNTGGEYSRSTYLSHFGTWNDALRAADLEVKRPTNVPKDQIIEAIQALADRLGHPPTVDEMNNHGKYSRKTASKRFGSWNDALRSAGFEPHNEEIPREDLLAEIHRLTEELGHVPAIADLDEHGQYSIKGYLREFGGWDAAITTAGYEPHTPYCGSDHPRWVGGKERDRLWYGPKWSQQRERAVQRDGFECQRPNCDHTRASHRNQYGRDLHVHHIVPLRSFRDETGEIDYEQANALDNLVTLCIEHHARWEQISPLQPDVRHS</sequence>
<keyword evidence="3" id="KW-1185">Reference proteome</keyword>
<evidence type="ECO:0000259" key="1">
    <source>
        <dbReference type="PROSITE" id="PS50157"/>
    </source>
</evidence>
<dbReference type="SMART" id="SM00507">
    <property type="entry name" value="HNHc"/>
    <property type="match status" value="1"/>
</dbReference>
<evidence type="ECO:0000313" key="2">
    <source>
        <dbReference type="EMBL" id="MBP1903096.1"/>
    </source>
</evidence>
<accession>A0A8J7R9D5</accession>
<dbReference type="PROSITE" id="PS50157">
    <property type="entry name" value="ZINC_FINGER_C2H2_2"/>
    <property type="match status" value="1"/>
</dbReference>
<gene>
    <name evidence="2" type="ORF">J2744_002800</name>
</gene>
<dbReference type="PROSITE" id="PS00028">
    <property type="entry name" value="ZINC_FINGER_C2H2_1"/>
    <property type="match status" value="1"/>
</dbReference>
<dbReference type="Pfam" id="PF18780">
    <property type="entry name" value="HNH_repeat"/>
    <property type="match status" value="3"/>
</dbReference>
<evidence type="ECO:0000313" key="3">
    <source>
        <dbReference type="Proteomes" id="UP000770586"/>
    </source>
</evidence>
<dbReference type="CDD" id="cd00085">
    <property type="entry name" value="HNHc"/>
    <property type="match status" value="1"/>
</dbReference>
<feature type="domain" description="C2H2-type" evidence="1">
    <location>
        <begin position="40"/>
        <end position="68"/>
    </location>
</feature>
<organism evidence="2 3">
    <name type="scientific">Halorubrum trapanicum</name>
    <dbReference type="NCBI Taxonomy" id="29284"/>
    <lineage>
        <taxon>Archaea</taxon>
        <taxon>Methanobacteriati</taxon>
        <taxon>Methanobacteriota</taxon>
        <taxon>Stenosarchaea group</taxon>
        <taxon>Halobacteria</taxon>
        <taxon>Halobacteriales</taxon>
        <taxon>Haloferacaceae</taxon>
        <taxon>Halorubrum</taxon>
    </lineage>
</organism>
<dbReference type="RefSeq" id="WP_210113837.1">
    <property type="nucleotide sequence ID" value="NZ_BAAADX010000011.1"/>
</dbReference>
<dbReference type="AlphaFoldDB" id="A0A8J7R9D5"/>